<dbReference type="GO" id="GO:0016787">
    <property type="term" value="F:hydrolase activity"/>
    <property type="evidence" value="ECO:0007669"/>
    <property type="project" value="UniProtKB-KW"/>
</dbReference>
<name>A0ABV6RUJ5_9GAMM</name>
<evidence type="ECO:0000256" key="1">
    <source>
        <dbReference type="SAM" id="Phobius"/>
    </source>
</evidence>
<feature type="domain" description="CAAX prenyl protease 2/Lysostaphin resistance protein A-like" evidence="2">
    <location>
        <begin position="157"/>
        <end position="251"/>
    </location>
</feature>
<organism evidence="3 4">
    <name type="scientific">Lysobacter korlensis</name>
    <dbReference type="NCBI Taxonomy" id="553636"/>
    <lineage>
        <taxon>Bacteria</taxon>
        <taxon>Pseudomonadati</taxon>
        <taxon>Pseudomonadota</taxon>
        <taxon>Gammaproteobacteria</taxon>
        <taxon>Lysobacterales</taxon>
        <taxon>Lysobacteraceae</taxon>
        <taxon>Lysobacter</taxon>
    </lineage>
</organism>
<keyword evidence="4" id="KW-1185">Reference proteome</keyword>
<protein>
    <submittedName>
        <fullName evidence="3">CPBP family intramembrane glutamic endopeptidase</fullName>
        <ecNumber evidence="3">3.4.-.-</ecNumber>
    </submittedName>
</protein>
<evidence type="ECO:0000313" key="4">
    <source>
        <dbReference type="Proteomes" id="UP001589896"/>
    </source>
</evidence>
<dbReference type="InterPro" id="IPR003675">
    <property type="entry name" value="Rce1/LyrA-like_dom"/>
</dbReference>
<evidence type="ECO:0000259" key="2">
    <source>
        <dbReference type="Pfam" id="PF02517"/>
    </source>
</evidence>
<feature type="transmembrane region" description="Helical" evidence="1">
    <location>
        <begin position="74"/>
        <end position="97"/>
    </location>
</feature>
<dbReference type="Pfam" id="PF02517">
    <property type="entry name" value="Rce1-like"/>
    <property type="match status" value="1"/>
</dbReference>
<reference evidence="3 4" key="1">
    <citation type="submission" date="2024-09" db="EMBL/GenBank/DDBJ databases">
        <authorList>
            <person name="Sun Q."/>
            <person name="Mori K."/>
        </authorList>
    </citation>
    <scope>NUCLEOTIDE SEQUENCE [LARGE SCALE GENOMIC DNA]</scope>
    <source>
        <strain evidence="3 4">KCTC 23076</strain>
    </source>
</reference>
<keyword evidence="1" id="KW-0812">Transmembrane</keyword>
<dbReference type="EC" id="3.4.-.-" evidence="3"/>
<dbReference type="EMBL" id="JBHLTG010000006">
    <property type="protein sequence ID" value="MFC0680646.1"/>
    <property type="molecule type" value="Genomic_DNA"/>
</dbReference>
<evidence type="ECO:0000313" key="3">
    <source>
        <dbReference type="EMBL" id="MFC0680646.1"/>
    </source>
</evidence>
<sequence length="312" mass="32113">MSRKVFTFLAISLGWACLVGAGLFVTGTSLDSLEGILVLAALYMPSPFVAAVIAERGIRRDRFRLPRGGARRVLAFLLAPAAGVFAFALLYLGAVFVGGDLLGLPGFGGLATTQAQVAAGAADLLGEKAVAAAGPPPPAFVLLLAGMWGALVAGWTLNGLFAMGEEYGWRGLLWDELKHLGGGRANLAIGTAWGLWHAPVILQGYNYGSPLLGVPAMVAFCIGMSYFLTALRERTGSVLPVAAAHGIFNALAPMLILLAPGTGLVVAGPLGVVGALLLLLVGRLFWIRPQIRSIPAAASTSSATAVPPESMG</sequence>
<dbReference type="InterPro" id="IPR042150">
    <property type="entry name" value="MmRce1-like"/>
</dbReference>
<keyword evidence="3" id="KW-0378">Hydrolase</keyword>
<feature type="transmembrane region" description="Helical" evidence="1">
    <location>
        <begin position="36"/>
        <end position="54"/>
    </location>
</feature>
<dbReference type="RefSeq" id="WP_386672579.1">
    <property type="nucleotide sequence ID" value="NZ_JBHLTG010000006.1"/>
</dbReference>
<proteinExistence type="predicted"/>
<accession>A0ABV6RUJ5</accession>
<feature type="transmembrane region" description="Helical" evidence="1">
    <location>
        <begin position="238"/>
        <end position="258"/>
    </location>
</feature>
<dbReference type="PANTHER" id="PTHR35797">
    <property type="entry name" value="PROTEASE-RELATED"/>
    <property type="match status" value="1"/>
</dbReference>
<feature type="transmembrane region" description="Helical" evidence="1">
    <location>
        <begin position="264"/>
        <end position="286"/>
    </location>
</feature>
<dbReference type="PANTHER" id="PTHR35797:SF1">
    <property type="entry name" value="PROTEASE"/>
    <property type="match status" value="1"/>
</dbReference>
<comment type="caution">
    <text evidence="3">The sequence shown here is derived from an EMBL/GenBank/DDBJ whole genome shotgun (WGS) entry which is preliminary data.</text>
</comment>
<keyword evidence="1" id="KW-0472">Membrane</keyword>
<keyword evidence="1" id="KW-1133">Transmembrane helix</keyword>
<feature type="transmembrane region" description="Helical" evidence="1">
    <location>
        <begin position="139"/>
        <end position="164"/>
    </location>
</feature>
<gene>
    <name evidence="3" type="ORF">ACFFGH_22680</name>
</gene>
<dbReference type="Proteomes" id="UP001589896">
    <property type="component" value="Unassembled WGS sequence"/>
</dbReference>
<feature type="transmembrane region" description="Helical" evidence="1">
    <location>
        <begin position="211"/>
        <end position="231"/>
    </location>
</feature>
<feature type="transmembrane region" description="Helical" evidence="1">
    <location>
        <begin position="185"/>
        <end position="205"/>
    </location>
</feature>